<evidence type="ECO:0000313" key="16">
    <source>
        <dbReference type="Proteomes" id="UP000186594"/>
    </source>
</evidence>
<evidence type="ECO:0000256" key="2">
    <source>
        <dbReference type="ARBA" id="ARBA00011233"/>
    </source>
</evidence>
<proteinExistence type="inferred from homology"/>
<dbReference type="SUPFAM" id="SSF52768">
    <property type="entry name" value="Arginase/deacetylase"/>
    <property type="match status" value="1"/>
</dbReference>
<dbReference type="PROSITE" id="PS01053">
    <property type="entry name" value="ARGINASE_1"/>
    <property type="match status" value="1"/>
</dbReference>
<dbReference type="PANTHER" id="PTHR43782">
    <property type="entry name" value="ARGINASE"/>
    <property type="match status" value="1"/>
</dbReference>
<evidence type="ECO:0000256" key="4">
    <source>
        <dbReference type="ARBA" id="ARBA00018123"/>
    </source>
</evidence>
<keyword evidence="6 14" id="KW-0056">Arginine metabolism</keyword>
<keyword evidence="8 13" id="KW-0378">Hydrolase</keyword>
<keyword evidence="7 11" id="KW-0479">Metal-binding</keyword>
<feature type="binding site" evidence="11">
    <location>
        <position position="134"/>
    </location>
    <ligand>
        <name>Mn(2+)</name>
        <dbReference type="ChEBI" id="CHEBI:29035"/>
        <label>1</label>
    </ligand>
</feature>
<dbReference type="CDD" id="cd09989">
    <property type="entry name" value="Arginase"/>
    <property type="match status" value="1"/>
</dbReference>
<dbReference type="GO" id="GO:0030145">
    <property type="term" value="F:manganese ion binding"/>
    <property type="evidence" value="ECO:0007669"/>
    <property type="project" value="EnsemblFungi"/>
</dbReference>
<feature type="binding site" evidence="11">
    <location>
        <position position="109"/>
    </location>
    <ligand>
        <name>Mn(2+)</name>
        <dbReference type="ChEBI" id="CHEBI:29035"/>
        <label>1</label>
    </ligand>
</feature>
<comment type="cofactor">
    <cofactor evidence="11 14">
        <name>Mn(2+)</name>
        <dbReference type="ChEBI" id="CHEBI:29035"/>
    </cofactor>
    <text evidence="11 14">Binds 2 manganese ions per subunit.</text>
</comment>
<dbReference type="UniPathway" id="UPA00158">
    <property type="reaction ID" value="UER00270"/>
</dbReference>
<dbReference type="PRINTS" id="PR00116">
    <property type="entry name" value="ARGINASE"/>
</dbReference>
<name>A0A1U7LV01_NEOID</name>
<evidence type="ECO:0000256" key="9">
    <source>
        <dbReference type="ARBA" id="ARBA00023211"/>
    </source>
</evidence>
<feature type="binding site" evidence="11">
    <location>
        <position position="237"/>
    </location>
    <ligand>
        <name>Mn(2+)</name>
        <dbReference type="ChEBI" id="CHEBI:29035"/>
        <label>1</label>
    </ligand>
</feature>
<dbReference type="InterPro" id="IPR014033">
    <property type="entry name" value="Arginase"/>
</dbReference>
<evidence type="ECO:0000256" key="1">
    <source>
        <dbReference type="ARBA" id="ARBA00005098"/>
    </source>
</evidence>
<sequence>MVAQPHKYLPKRSLSVVGCPFSGGQHRSGVDIGPTTLVERGLINEIRTLGWDVEFTGHQAFAHLKPASDPDDGKLKNPRYVSSVTRAVADTVGQVCKAGRFPLIIGGDHSLGIGTIVGVMQKYPDACVIWVDAHADINTPETTASGNIHGCPLSFVTGLANPPTESFAWVPKCLDFSRLAYIGLRDVDFHEKQFILENNIAAFSMHHIDKYGIGKVVDMALARVNPDLSRPIHLSFDVDGMDPSVAPSTGTPVRGGLSWRESMYICEALHETGCLVAMDIMEVNPSLANTPEEAEITISAGLSLARCALGDTLL</sequence>
<dbReference type="GO" id="GO:0090369">
    <property type="term" value="F:ornithine carbamoyltransferase inhibitor activity"/>
    <property type="evidence" value="ECO:0007669"/>
    <property type="project" value="EnsemblFungi"/>
</dbReference>
<evidence type="ECO:0000256" key="8">
    <source>
        <dbReference type="ARBA" id="ARBA00022801"/>
    </source>
</evidence>
<dbReference type="OMA" id="YKEFRYA"/>
<evidence type="ECO:0000256" key="11">
    <source>
        <dbReference type="PIRSR" id="PIRSR036979-1"/>
    </source>
</evidence>
<dbReference type="NCBIfam" id="TIGR01229">
    <property type="entry name" value="rocF_arginase"/>
    <property type="match status" value="1"/>
</dbReference>
<evidence type="ECO:0000256" key="13">
    <source>
        <dbReference type="RuleBase" id="RU003684"/>
    </source>
</evidence>
<evidence type="ECO:0000256" key="14">
    <source>
        <dbReference type="RuleBase" id="RU361159"/>
    </source>
</evidence>
<evidence type="ECO:0000313" key="15">
    <source>
        <dbReference type="EMBL" id="OLL26500.1"/>
    </source>
</evidence>
<dbReference type="FunFam" id="3.40.800.10:FF:000005">
    <property type="entry name" value="Arginase"/>
    <property type="match status" value="1"/>
</dbReference>
<comment type="similarity">
    <text evidence="12 13">Belongs to the arginase family.</text>
</comment>
<dbReference type="Proteomes" id="UP000186594">
    <property type="component" value="Unassembled WGS sequence"/>
</dbReference>
<dbReference type="PANTHER" id="PTHR43782:SF3">
    <property type="entry name" value="ARGINASE"/>
    <property type="match status" value="1"/>
</dbReference>
<dbReference type="InterPro" id="IPR006035">
    <property type="entry name" value="Ureohydrolase"/>
</dbReference>
<reference evidence="15 16" key="1">
    <citation type="submission" date="2016-04" db="EMBL/GenBank/DDBJ databases">
        <title>Evolutionary innovation and constraint leading to complex multicellularity in the Ascomycota.</title>
        <authorList>
            <person name="Cisse O."/>
            <person name="Nguyen A."/>
            <person name="Hewitt D.A."/>
            <person name="Jedd G."/>
            <person name="Stajich J.E."/>
        </authorList>
    </citation>
    <scope>NUCLEOTIDE SEQUENCE [LARGE SCALE GENOMIC DNA]</scope>
    <source>
        <strain evidence="15 16">DAH-3</strain>
    </source>
</reference>
<evidence type="ECO:0000256" key="6">
    <source>
        <dbReference type="ARBA" id="ARBA00022503"/>
    </source>
</evidence>
<keyword evidence="9 11" id="KW-0464">Manganese</keyword>
<dbReference type="InterPro" id="IPR023696">
    <property type="entry name" value="Ureohydrolase_dom_sf"/>
</dbReference>
<dbReference type="STRING" id="1198029.A0A1U7LV01"/>
<comment type="caution">
    <text evidence="15">The sequence shown here is derived from an EMBL/GenBank/DDBJ whole genome shotgun (WGS) entry which is preliminary data.</text>
</comment>
<dbReference type="AlphaFoldDB" id="A0A1U7LV01"/>
<dbReference type="Pfam" id="PF00491">
    <property type="entry name" value="Arginase"/>
    <property type="match status" value="1"/>
</dbReference>
<dbReference type="GO" id="GO:0008270">
    <property type="term" value="F:zinc ion binding"/>
    <property type="evidence" value="ECO:0007669"/>
    <property type="project" value="EnsemblFungi"/>
</dbReference>
<protein>
    <recommendedName>
        <fullName evidence="4 14">Arginase</fullName>
        <ecNumber evidence="3 14">3.5.3.1</ecNumber>
    </recommendedName>
</protein>
<comment type="pathway">
    <text evidence="1">Nitrogen metabolism; urea cycle; L-ornithine and urea from L-arginine: step 1/1.</text>
</comment>
<keyword evidence="5" id="KW-0835">Urea cycle</keyword>
<gene>
    <name evidence="15" type="ORF">NEOLI_002337</name>
</gene>
<dbReference type="EC" id="3.5.3.1" evidence="3 14"/>
<dbReference type="InterPro" id="IPR020855">
    <property type="entry name" value="Ureohydrolase_Mn_BS"/>
</dbReference>
<feature type="binding site" evidence="11">
    <location>
        <position position="239"/>
    </location>
    <ligand>
        <name>Mn(2+)</name>
        <dbReference type="ChEBI" id="CHEBI:29035"/>
        <label>1</label>
    </ligand>
</feature>
<dbReference type="GO" id="GO:0005634">
    <property type="term" value="C:nucleus"/>
    <property type="evidence" value="ECO:0007669"/>
    <property type="project" value="TreeGrafter"/>
</dbReference>
<feature type="binding site" evidence="11">
    <location>
        <position position="136"/>
    </location>
    <ligand>
        <name>Mn(2+)</name>
        <dbReference type="ChEBI" id="CHEBI:29035"/>
        <label>1</label>
    </ligand>
</feature>
<dbReference type="GO" id="GO:1903269">
    <property type="term" value="C:ornithine carbamoyltransferase inhibitor complex"/>
    <property type="evidence" value="ECO:0007669"/>
    <property type="project" value="EnsemblFungi"/>
</dbReference>
<dbReference type="GO" id="GO:0000050">
    <property type="term" value="P:urea cycle"/>
    <property type="evidence" value="ECO:0007669"/>
    <property type="project" value="UniProtKB-UniPathway"/>
</dbReference>
<evidence type="ECO:0000256" key="5">
    <source>
        <dbReference type="ARBA" id="ARBA00022436"/>
    </source>
</evidence>
<organism evidence="15 16">
    <name type="scientific">Neolecta irregularis (strain DAH-3)</name>
    <dbReference type="NCBI Taxonomy" id="1198029"/>
    <lineage>
        <taxon>Eukaryota</taxon>
        <taxon>Fungi</taxon>
        <taxon>Dikarya</taxon>
        <taxon>Ascomycota</taxon>
        <taxon>Taphrinomycotina</taxon>
        <taxon>Neolectales</taxon>
        <taxon>Neolectaceae</taxon>
        <taxon>Neolecta</taxon>
    </lineage>
</organism>
<dbReference type="GO" id="GO:0005829">
    <property type="term" value="C:cytosol"/>
    <property type="evidence" value="ECO:0007669"/>
    <property type="project" value="EnsemblFungi"/>
</dbReference>
<feature type="binding site" evidence="11">
    <location>
        <position position="132"/>
    </location>
    <ligand>
        <name>Mn(2+)</name>
        <dbReference type="ChEBI" id="CHEBI:29035"/>
        <label>1</label>
    </ligand>
</feature>
<dbReference type="PROSITE" id="PS51409">
    <property type="entry name" value="ARGINASE_2"/>
    <property type="match status" value="1"/>
</dbReference>
<comment type="subunit">
    <text evidence="2">Homotrimer.</text>
</comment>
<evidence type="ECO:0000256" key="7">
    <source>
        <dbReference type="ARBA" id="ARBA00022723"/>
    </source>
</evidence>
<evidence type="ECO:0000256" key="3">
    <source>
        <dbReference type="ARBA" id="ARBA00012168"/>
    </source>
</evidence>
<dbReference type="GO" id="GO:0090368">
    <property type="term" value="P:regulation of ornithine metabolic process"/>
    <property type="evidence" value="ECO:0007669"/>
    <property type="project" value="EnsemblFungi"/>
</dbReference>
<dbReference type="GO" id="GO:0004053">
    <property type="term" value="F:arginase activity"/>
    <property type="evidence" value="ECO:0007669"/>
    <property type="project" value="UniProtKB-EC"/>
</dbReference>
<dbReference type="PIRSF" id="PIRSF036979">
    <property type="entry name" value="Arginase"/>
    <property type="match status" value="1"/>
</dbReference>
<accession>A0A1U7LV01</accession>
<comment type="catalytic activity">
    <reaction evidence="10 14">
        <text>L-arginine + H2O = urea + L-ornithine</text>
        <dbReference type="Rhea" id="RHEA:20569"/>
        <dbReference type="ChEBI" id="CHEBI:15377"/>
        <dbReference type="ChEBI" id="CHEBI:16199"/>
        <dbReference type="ChEBI" id="CHEBI:32682"/>
        <dbReference type="ChEBI" id="CHEBI:46911"/>
        <dbReference type="EC" id="3.5.3.1"/>
    </reaction>
</comment>
<dbReference type="GO" id="GO:0010121">
    <property type="term" value="P:L-arginine catabolic process to proline via ornithine"/>
    <property type="evidence" value="ECO:0007669"/>
    <property type="project" value="UniProtKB-ARBA"/>
</dbReference>
<dbReference type="OrthoDB" id="9992747at2759"/>
<keyword evidence="16" id="KW-1185">Reference proteome</keyword>
<dbReference type="Gene3D" id="3.40.800.10">
    <property type="entry name" value="Ureohydrolase domain"/>
    <property type="match status" value="1"/>
</dbReference>
<evidence type="ECO:0000256" key="10">
    <source>
        <dbReference type="ARBA" id="ARBA00047391"/>
    </source>
</evidence>
<dbReference type="EMBL" id="LXFE01000176">
    <property type="protein sequence ID" value="OLL26500.1"/>
    <property type="molecule type" value="Genomic_DNA"/>
</dbReference>
<evidence type="ECO:0000256" key="12">
    <source>
        <dbReference type="PROSITE-ProRule" id="PRU00742"/>
    </source>
</evidence>